<dbReference type="SUPFAM" id="SSF46934">
    <property type="entry name" value="UBA-like"/>
    <property type="match status" value="1"/>
</dbReference>
<dbReference type="GO" id="GO:0005737">
    <property type="term" value="C:cytoplasm"/>
    <property type="evidence" value="ECO:0007669"/>
    <property type="project" value="TreeGrafter"/>
</dbReference>
<keyword evidence="1" id="KW-0863">Zinc-finger</keyword>
<dbReference type="Gene3D" id="1.10.8.10">
    <property type="entry name" value="DNA helicase RuvA subunit, C-terminal domain"/>
    <property type="match status" value="1"/>
</dbReference>
<feature type="region of interest" description="Disordered" evidence="2">
    <location>
        <begin position="153"/>
        <end position="182"/>
    </location>
</feature>
<dbReference type="RefSeq" id="XP_043049746.1">
    <property type="nucleotide sequence ID" value="XM_043195573.1"/>
</dbReference>
<feature type="domain" description="UBA" evidence="3">
    <location>
        <begin position="193"/>
        <end position="234"/>
    </location>
</feature>
<comment type="caution">
    <text evidence="5">The sequence shown here is derived from an EMBL/GenBank/DDBJ whole genome shotgun (WGS) entry which is preliminary data.</text>
</comment>
<feature type="region of interest" description="Disordered" evidence="2">
    <location>
        <begin position="413"/>
        <end position="436"/>
    </location>
</feature>
<keyword evidence="1" id="KW-0862">Zinc</keyword>
<evidence type="ECO:0000259" key="4">
    <source>
        <dbReference type="PROSITE" id="PS50115"/>
    </source>
</evidence>
<keyword evidence="6" id="KW-1185">Reference proteome</keyword>
<dbReference type="InterPro" id="IPR001164">
    <property type="entry name" value="ArfGAP_dom"/>
</dbReference>
<dbReference type="EMBL" id="JAHMUF010000008">
    <property type="protein sequence ID" value="KAG7194199.1"/>
    <property type="molecule type" value="Genomic_DNA"/>
</dbReference>
<feature type="domain" description="Arf-GAP" evidence="4">
    <location>
        <begin position="16"/>
        <end position="130"/>
    </location>
</feature>
<sequence>MSIMAKQDKRRKQVERQLIDMLNSRVNENRCGECGAAYPTWASYNLGVFLCGRCASVHRRVLVPGKYSRVKSLSLDDWSDEQLDHLGRLGNKRSRKRWNLKRVPFPHDDDDDGPIEIYMREKYIQGKYRDTPIDPAEYSDHYLNFADEASTTGSRSRLNSHFSHTSEGRNRSNTASKSVPKLTHRKLTTFENTQYQKKVQQVLSFGYTDRDSVLESLLLSEGDIDLALDILQEDQRINPNADEIAPSLPKRSAQSSLAPSQPTGAASVAAASSATSSDWWSSNGNSGAATAAAITANPQQPQIYQYTDPVTGQVTYIDSNGQEYLDPSNPQHQQMLVQQTNPQLMAQQTNKANIMLLYSQPTAFTTTMAVPVQDKGVSQQAPLQQPQQLQQQQFGVQSTGYFMGGQPGVAGSYGYQFQQGNPQQQQNGFQQGYWGQ</sequence>
<dbReference type="InterPro" id="IPR009060">
    <property type="entry name" value="UBA-like_sf"/>
</dbReference>
<gene>
    <name evidence="5" type="ORF">KQ657_004909</name>
</gene>
<dbReference type="SUPFAM" id="SSF57863">
    <property type="entry name" value="ArfGap/RecO-like zinc finger"/>
    <property type="match status" value="1"/>
</dbReference>
<name>A0A9P7VBA5_9ASCO</name>
<dbReference type="InterPro" id="IPR015940">
    <property type="entry name" value="UBA"/>
</dbReference>
<dbReference type="GO" id="GO:0005096">
    <property type="term" value="F:GTPase activator activity"/>
    <property type="evidence" value="ECO:0007669"/>
    <property type="project" value="InterPro"/>
</dbReference>
<dbReference type="Pfam" id="PF01412">
    <property type="entry name" value="ArfGap"/>
    <property type="match status" value="1"/>
</dbReference>
<dbReference type="GO" id="GO:0008270">
    <property type="term" value="F:zinc ion binding"/>
    <property type="evidence" value="ECO:0007669"/>
    <property type="project" value="UniProtKB-KW"/>
</dbReference>
<dbReference type="GeneID" id="66118283"/>
<dbReference type="PANTHER" id="PTHR45705">
    <property type="entry name" value="FI20236P1"/>
    <property type="match status" value="1"/>
</dbReference>
<reference evidence="5" key="1">
    <citation type="submission" date="2021-03" db="EMBL/GenBank/DDBJ databases">
        <authorList>
            <person name="Palmer J.M."/>
        </authorList>
    </citation>
    <scope>NUCLEOTIDE SEQUENCE</scope>
    <source>
        <strain evidence="5">ARV_011</strain>
    </source>
</reference>
<evidence type="ECO:0000313" key="6">
    <source>
        <dbReference type="Proteomes" id="UP000790833"/>
    </source>
</evidence>
<evidence type="ECO:0000256" key="2">
    <source>
        <dbReference type="SAM" id="MobiDB-lite"/>
    </source>
</evidence>
<proteinExistence type="predicted"/>
<evidence type="ECO:0000259" key="3">
    <source>
        <dbReference type="PROSITE" id="PS50030"/>
    </source>
</evidence>
<feature type="compositionally biased region" description="Polar residues" evidence="2">
    <location>
        <begin position="252"/>
        <end position="264"/>
    </location>
</feature>
<dbReference type="Gene3D" id="1.10.220.150">
    <property type="entry name" value="Arf GTPase activating protein"/>
    <property type="match status" value="1"/>
</dbReference>
<feature type="compositionally biased region" description="Low complexity" evidence="2">
    <location>
        <begin position="414"/>
        <end position="436"/>
    </location>
</feature>
<keyword evidence="1" id="KW-0479">Metal-binding</keyword>
<dbReference type="PRINTS" id="PR00405">
    <property type="entry name" value="REVINTRACTNG"/>
</dbReference>
<dbReference type="OrthoDB" id="10266696at2759"/>
<dbReference type="InterPro" id="IPR038508">
    <property type="entry name" value="ArfGAP_dom_sf"/>
</dbReference>
<dbReference type="PROSITE" id="PS50115">
    <property type="entry name" value="ARFGAP"/>
    <property type="match status" value="1"/>
</dbReference>
<dbReference type="InterPro" id="IPR051718">
    <property type="entry name" value="ARF_GTPase-activating"/>
</dbReference>
<dbReference type="SMART" id="SM00105">
    <property type="entry name" value="ArfGap"/>
    <property type="match status" value="1"/>
</dbReference>
<protein>
    <submittedName>
        <fullName evidence="5">Uncharacterized protein</fullName>
    </submittedName>
</protein>
<dbReference type="CDD" id="cd08204">
    <property type="entry name" value="ArfGap"/>
    <property type="match status" value="1"/>
</dbReference>
<dbReference type="SMART" id="SM00165">
    <property type="entry name" value="UBA"/>
    <property type="match status" value="1"/>
</dbReference>
<accession>A0A9P7VBA5</accession>
<dbReference type="AlphaFoldDB" id="A0A9P7VBA5"/>
<dbReference type="InterPro" id="IPR037278">
    <property type="entry name" value="ARFGAP/RecO"/>
</dbReference>
<dbReference type="Proteomes" id="UP000790833">
    <property type="component" value="Unassembled WGS sequence"/>
</dbReference>
<evidence type="ECO:0000256" key="1">
    <source>
        <dbReference type="PROSITE-ProRule" id="PRU00288"/>
    </source>
</evidence>
<dbReference type="PROSITE" id="PS50030">
    <property type="entry name" value="UBA"/>
    <property type="match status" value="1"/>
</dbReference>
<evidence type="ECO:0000313" key="5">
    <source>
        <dbReference type="EMBL" id="KAG7194199.1"/>
    </source>
</evidence>
<feature type="region of interest" description="Disordered" evidence="2">
    <location>
        <begin position="240"/>
        <end position="264"/>
    </location>
</feature>
<dbReference type="PANTHER" id="PTHR45705:SF9">
    <property type="entry name" value="PROTEIN GTS1"/>
    <property type="match status" value="1"/>
</dbReference>
<feature type="compositionally biased region" description="Polar residues" evidence="2">
    <location>
        <begin position="153"/>
        <end position="163"/>
    </location>
</feature>
<organism evidence="5 6">
    <name type="scientific">Scheffersomyces spartinae</name>
    <dbReference type="NCBI Taxonomy" id="45513"/>
    <lineage>
        <taxon>Eukaryota</taxon>
        <taxon>Fungi</taxon>
        <taxon>Dikarya</taxon>
        <taxon>Ascomycota</taxon>
        <taxon>Saccharomycotina</taxon>
        <taxon>Pichiomycetes</taxon>
        <taxon>Debaryomycetaceae</taxon>
        <taxon>Scheffersomyces</taxon>
    </lineage>
</organism>